<dbReference type="InterPro" id="IPR004276">
    <property type="entry name" value="GlycoTrans_28_N"/>
</dbReference>
<dbReference type="OrthoDB" id="3253247at2"/>
<accession>A0A4S8QLS0</accession>
<keyword evidence="4" id="KW-1185">Reference proteome</keyword>
<dbReference type="Proteomes" id="UP000308760">
    <property type="component" value="Unassembled WGS sequence"/>
</dbReference>
<gene>
    <name evidence="3" type="ORF">FAB82_09830</name>
</gene>
<dbReference type="Gene3D" id="3.40.50.2000">
    <property type="entry name" value="Glycogen Phosphorylase B"/>
    <property type="match status" value="2"/>
</dbReference>
<sequence length="404" mass="42855">MRVLITTYGSRGDVEPVAGLARQLRELGVQVRVCAPPDEEFARLLTAVGAETVPVGRSVRDLVAGPKRATPADAPQLAAMLVNSQFEALLPAAQGCDALVATGLFPAAARTVAEHYGIPYVFVSFLPGVLPSPHHPPLPRPGKPYPPGADNASLWDIDAENLTALYRTPLNEVRASIDLPAVDDVRGHTLTDRPWLASDPVLGPWPETPELEVVRTGTWILPDERPLAADLEAFLDAGEAPVFVGFGSMPIREPAEASRVVIESVRAQGRRAILAKGWVDMALTDAQDDCFSVGEVNHQTLFPRVAAVVHHGGAGTTATASRSGVPQVVVPQMADQPYWAERVTDLGIGVAHDGPIPTVESLSAALRTALDSRTVERAGEVAADLRTDGAAVAARLLVEMARPD</sequence>
<dbReference type="SUPFAM" id="SSF53756">
    <property type="entry name" value="UDP-Glycosyltransferase/glycogen phosphorylase"/>
    <property type="match status" value="1"/>
</dbReference>
<dbReference type="InterPro" id="IPR050426">
    <property type="entry name" value="Glycosyltransferase_28"/>
</dbReference>
<name>A0A4S8QLS0_9ACTN</name>
<reference evidence="3 4" key="2">
    <citation type="submission" date="2019-05" db="EMBL/GenBank/DDBJ databases">
        <title>Glycomyces buryatensis sp. nov.</title>
        <authorList>
            <person name="Nikitina E."/>
        </authorList>
    </citation>
    <scope>NUCLEOTIDE SEQUENCE [LARGE SCALE GENOMIC DNA]</scope>
    <source>
        <strain evidence="3 4">18</strain>
    </source>
</reference>
<proteinExistence type="predicted"/>
<comment type="caution">
    <text evidence="3">The sequence shown here is derived from an EMBL/GenBank/DDBJ whole genome shotgun (WGS) entry which is preliminary data.</text>
</comment>
<feature type="domain" description="Erythromycin biosynthesis protein CIII-like C-terminal" evidence="2">
    <location>
        <begin position="293"/>
        <end position="388"/>
    </location>
</feature>
<dbReference type="FunFam" id="3.40.50.2000:FF:000009">
    <property type="entry name" value="Sterol 3-beta-glucosyltransferase UGT80A2"/>
    <property type="match status" value="1"/>
</dbReference>
<dbReference type="Pfam" id="PF03033">
    <property type="entry name" value="Glyco_transf_28"/>
    <property type="match status" value="1"/>
</dbReference>
<dbReference type="GO" id="GO:0033072">
    <property type="term" value="P:vancomycin biosynthetic process"/>
    <property type="evidence" value="ECO:0007669"/>
    <property type="project" value="UniProtKB-ARBA"/>
</dbReference>
<dbReference type="InterPro" id="IPR010610">
    <property type="entry name" value="EryCIII-like_C"/>
</dbReference>
<dbReference type="EMBL" id="STGY01000041">
    <property type="protein sequence ID" value="THV41684.1"/>
    <property type="molecule type" value="Genomic_DNA"/>
</dbReference>
<dbReference type="InterPro" id="IPR002213">
    <property type="entry name" value="UDP_glucos_trans"/>
</dbReference>
<dbReference type="CDD" id="cd03784">
    <property type="entry name" value="GT1_Gtf-like"/>
    <property type="match status" value="1"/>
</dbReference>
<dbReference type="PANTHER" id="PTHR48050">
    <property type="entry name" value="STEROL 3-BETA-GLUCOSYLTRANSFERASE"/>
    <property type="match status" value="1"/>
</dbReference>
<dbReference type="Pfam" id="PF06722">
    <property type="entry name" value="EryCIII-like_C"/>
    <property type="match status" value="1"/>
</dbReference>
<evidence type="ECO:0000259" key="1">
    <source>
        <dbReference type="Pfam" id="PF03033"/>
    </source>
</evidence>
<feature type="domain" description="Glycosyltransferase family 28 N-terminal" evidence="1">
    <location>
        <begin position="3"/>
        <end position="127"/>
    </location>
</feature>
<reference evidence="4" key="1">
    <citation type="submission" date="2019-04" db="EMBL/GenBank/DDBJ databases">
        <title>Nocardioides xinjiangensis sp. nov.</title>
        <authorList>
            <person name="Liu S."/>
        </authorList>
    </citation>
    <scope>NUCLEOTIDE SEQUENCE [LARGE SCALE GENOMIC DNA]</scope>
    <source>
        <strain evidence="4">18</strain>
    </source>
</reference>
<protein>
    <submittedName>
        <fullName evidence="3">Glycosyltransferase family 1 protein</fullName>
    </submittedName>
</protein>
<dbReference type="GO" id="GO:0016758">
    <property type="term" value="F:hexosyltransferase activity"/>
    <property type="evidence" value="ECO:0007669"/>
    <property type="project" value="InterPro"/>
</dbReference>
<evidence type="ECO:0000313" key="3">
    <source>
        <dbReference type="EMBL" id="THV41684.1"/>
    </source>
</evidence>
<evidence type="ECO:0000313" key="4">
    <source>
        <dbReference type="Proteomes" id="UP000308760"/>
    </source>
</evidence>
<organism evidence="3 4">
    <name type="scientific">Glycomyces buryatensis</name>
    <dbReference type="NCBI Taxonomy" id="2570927"/>
    <lineage>
        <taxon>Bacteria</taxon>
        <taxon>Bacillati</taxon>
        <taxon>Actinomycetota</taxon>
        <taxon>Actinomycetes</taxon>
        <taxon>Glycomycetales</taxon>
        <taxon>Glycomycetaceae</taxon>
        <taxon>Glycomyces</taxon>
    </lineage>
</organism>
<dbReference type="GO" id="GO:0005975">
    <property type="term" value="P:carbohydrate metabolic process"/>
    <property type="evidence" value="ECO:0007669"/>
    <property type="project" value="InterPro"/>
</dbReference>
<evidence type="ECO:0000259" key="2">
    <source>
        <dbReference type="Pfam" id="PF06722"/>
    </source>
</evidence>
<dbReference type="GO" id="GO:0008194">
    <property type="term" value="F:UDP-glycosyltransferase activity"/>
    <property type="evidence" value="ECO:0007669"/>
    <property type="project" value="InterPro"/>
</dbReference>
<keyword evidence="3" id="KW-0808">Transferase</keyword>
<dbReference type="AlphaFoldDB" id="A0A4S8QLS0"/>
<dbReference type="PANTHER" id="PTHR48050:SF13">
    <property type="entry name" value="STEROL 3-BETA-GLUCOSYLTRANSFERASE UGT80A2"/>
    <property type="match status" value="1"/>
</dbReference>
<dbReference type="RefSeq" id="WP_136534369.1">
    <property type="nucleotide sequence ID" value="NZ_STGY01000041.1"/>
</dbReference>